<dbReference type="GO" id="GO:0005524">
    <property type="term" value="F:ATP binding"/>
    <property type="evidence" value="ECO:0007669"/>
    <property type="project" value="InterPro"/>
</dbReference>
<dbReference type="SUPFAM" id="SSF56112">
    <property type="entry name" value="Protein kinase-like (PK-like)"/>
    <property type="match status" value="1"/>
</dbReference>
<protein>
    <recommendedName>
        <fullName evidence="1">Protein kinase domain-containing protein</fullName>
    </recommendedName>
</protein>
<dbReference type="Pfam" id="PF00069">
    <property type="entry name" value="Pkinase"/>
    <property type="match status" value="1"/>
</dbReference>
<dbReference type="EMBL" id="RDQH01000337">
    <property type="protein sequence ID" value="RXH84886.1"/>
    <property type="molecule type" value="Genomic_DNA"/>
</dbReference>
<dbReference type="InterPro" id="IPR052611">
    <property type="entry name" value="Plant_RLK_LysM"/>
</dbReference>
<dbReference type="InterPro" id="IPR008271">
    <property type="entry name" value="Ser/Thr_kinase_AS"/>
</dbReference>
<gene>
    <name evidence="2" type="ORF">DVH24_041654</name>
</gene>
<dbReference type="AlphaFoldDB" id="A0A498INE6"/>
<dbReference type="Proteomes" id="UP000290289">
    <property type="component" value="Chromosome 11"/>
</dbReference>
<keyword evidence="3" id="KW-1185">Reference proteome</keyword>
<dbReference type="PROSITE" id="PS00108">
    <property type="entry name" value="PROTEIN_KINASE_ST"/>
    <property type="match status" value="1"/>
</dbReference>
<name>A0A498INE6_MALDO</name>
<dbReference type="InterPro" id="IPR000719">
    <property type="entry name" value="Prot_kinase_dom"/>
</dbReference>
<organism evidence="2 3">
    <name type="scientific">Malus domestica</name>
    <name type="common">Apple</name>
    <name type="synonym">Pyrus malus</name>
    <dbReference type="NCBI Taxonomy" id="3750"/>
    <lineage>
        <taxon>Eukaryota</taxon>
        <taxon>Viridiplantae</taxon>
        <taxon>Streptophyta</taxon>
        <taxon>Embryophyta</taxon>
        <taxon>Tracheophyta</taxon>
        <taxon>Spermatophyta</taxon>
        <taxon>Magnoliopsida</taxon>
        <taxon>eudicotyledons</taxon>
        <taxon>Gunneridae</taxon>
        <taxon>Pentapetalae</taxon>
        <taxon>rosids</taxon>
        <taxon>fabids</taxon>
        <taxon>Rosales</taxon>
        <taxon>Rosaceae</taxon>
        <taxon>Amygdaloideae</taxon>
        <taxon>Maleae</taxon>
        <taxon>Malus</taxon>
    </lineage>
</organism>
<comment type="caution">
    <text evidence="2">The sequence shown here is derived from an EMBL/GenBank/DDBJ whole genome shotgun (WGS) entry which is preliminary data.</text>
</comment>
<sequence>MSKMTRLQVAIDVANGLQYIHEHTRPRVVHKDIKSSNIILDSNMRAKIANFGASKNWLQCHNNAHCWNSRLHCTRTKMDVFYFGVVLLELISRKEAIDEDGNVLCTCAGRILEGNEEEKARKLREWVDNELFLESCSMESKLNVVTEWI</sequence>
<dbReference type="PROSITE" id="PS50011">
    <property type="entry name" value="PROTEIN_KINASE_DOM"/>
    <property type="match status" value="1"/>
</dbReference>
<evidence type="ECO:0000313" key="2">
    <source>
        <dbReference type="EMBL" id="RXH84886.1"/>
    </source>
</evidence>
<evidence type="ECO:0000259" key="1">
    <source>
        <dbReference type="PROSITE" id="PS50011"/>
    </source>
</evidence>
<reference evidence="2 3" key="1">
    <citation type="submission" date="2018-10" db="EMBL/GenBank/DDBJ databases">
        <title>A high-quality apple genome assembly.</title>
        <authorList>
            <person name="Hu J."/>
        </authorList>
    </citation>
    <scope>NUCLEOTIDE SEQUENCE [LARGE SCALE GENOMIC DNA]</scope>
    <source>
        <strain evidence="3">cv. HFTH1</strain>
        <tissue evidence="2">Young leaf</tissue>
    </source>
</reference>
<dbReference type="Gene3D" id="1.10.510.10">
    <property type="entry name" value="Transferase(Phosphotransferase) domain 1"/>
    <property type="match status" value="1"/>
</dbReference>
<dbReference type="PANTHER" id="PTHR45927:SF15">
    <property type="entry name" value="SERINE_THREONINE RECEPTOR-LIKE KINASE NFP"/>
    <property type="match status" value="1"/>
</dbReference>
<proteinExistence type="predicted"/>
<dbReference type="GO" id="GO:0004672">
    <property type="term" value="F:protein kinase activity"/>
    <property type="evidence" value="ECO:0007669"/>
    <property type="project" value="InterPro"/>
</dbReference>
<evidence type="ECO:0000313" key="3">
    <source>
        <dbReference type="Proteomes" id="UP000290289"/>
    </source>
</evidence>
<feature type="domain" description="Protein kinase" evidence="1">
    <location>
        <begin position="1"/>
        <end position="149"/>
    </location>
</feature>
<dbReference type="PANTHER" id="PTHR45927">
    <property type="entry name" value="LYSM-DOMAIN RECEPTOR-LIKE KINASE-RELATED"/>
    <property type="match status" value="1"/>
</dbReference>
<dbReference type="InterPro" id="IPR011009">
    <property type="entry name" value="Kinase-like_dom_sf"/>
</dbReference>
<accession>A0A498INE6</accession>